<dbReference type="InParanoid" id="A0A1Y2EIW5"/>
<evidence type="ECO:0000256" key="3">
    <source>
        <dbReference type="ARBA" id="ARBA00023002"/>
    </source>
</evidence>
<dbReference type="Pfam" id="PF12831">
    <property type="entry name" value="FAD_oxidored"/>
    <property type="match status" value="1"/>
</dbReference>
<evidence type="ECO:0000256" key="4">
    <source>
        <dbReference type="ARBA" id="ARBA00023033"/>
    </source>
</evidence>
<dbReference type="FunFam" id="3.50.50.60:FF:000270">
    <property type="entry name" value="FAD/NAD(P)-binding domain-containing protein"/>
    <property type="match status" value="1"/>
</dbReference>
<comment type="caution">
    <text evidence="5">The sequence shown here is derived from an EMBL/GenBank/DDBJ whole genome shotgun (WGS) entry which is preliminary data.</text>
</comment>
<dbReference type="STRING" id="1141098.A0A1Y2EIW5"/>
<dbReference type="PRINTS" id="PR00420">
    <property type="entry name" value="RNGMNOXGNASE"/>
</dbReference>
<evidence type="ECO:0000256" key="2">
    <source>
        <dbReference type="ARBA" id="ARBA00007992"/>
    </source>
</evidence>
<dbReference type="InterPro" id="IPR036188">
    <property type="entry name" value="FAD/NAD-bd_sf"/>
</dbReference>
<dbReference type="RefSeq" id="XP_040721124.1">
    <property type="nucleotide sequence ID" value="XM_040854928.1"/>
</dbReference>
<dbReference type="EMBL" id="MCFJ01000001">
    <property type="protein sequence ID" value="ORY71532.1"/>
    <property type="molecule type" value="Genomic_DNA"/>
</dbReference>
<dbReference type="InterPro" id="IPR050493">
    <property type="entry name" value="FAD-dep_Monooxygenase_BioMet"/>
</dbReference>
<gene>
    <name evidence="5" type="ORF">BCR38DRAFT_330092</name>
</gene>
<dbReference type="PANTHER" id="PTHR13789:SF315">
    <property type="entry name" value="FAD-DEPENDENT MONOOXYGENASE MDPD"/>
    <property type="match status" value="1"/>
</dbReference>
<dbReference type="OrthoDB" id="16820at2759"/>
<organism evidence="5 6">
    <name type="scientific">Pseudomassariella vexata</name>
    <dbReference type="NCBI Taxonomy" id="1141098"/>
    <lineage>
        <taxon>Eukaryota</taxon>
        <taxon>Fungi</taxon>
        <taxon>Dikarya</taxon>
        <taxon>Ascomycota</taxon>
        <taxon>Pezizomycotina</taxon>
        <taxon>Sordariomycetes</taxon>
        <taxon>Xylariomycetidae</taxon>
        <taxon>Amphisphaeriales</taxon>
        <taxon>Pseudomassariaceae</taxon>
        <taxon>Pseudomassariella</taxon>
    </lineage>
</organism>
<evidence type="ECO:0000256" key="1">
    <source>
        <dbReference type="ARBA" id="ARBA00001974"/>
    </source>
</evidence>
<dbReference type="GeneID" id="63771140"/>
<dbReference type="PANTHER" id="PTHR13789">
    <property type="entry name" value="MONOOXYGENASE"/>
    <property type="match status" value="1"/>
</dbReference>
<dbReference type="SUPFAM" id="SSF51905">
    <property type="entry name" value="FAD/NAD(P)-binding domain"/>
    <property type="match status" value="1"/>
</dbReference>
<comment type="similarity">
    <text evidence="2">Belongs to the paxM FAD-dependent monooxygenase family.</text>
</comment>
<dbReference type="Gene3D" id="3.50.50.60">
    <property type="entry name" value="FAD/NAD(P)-binding domain"/>
    <property type="match status" value="1"/>
</dbReference>
<dbReference type="AlphaFoldDB" id="A0A1Y2EIW5"/>
<keyword evidence="6" id="KW-1185">Reference proteome</keyword>
<evidence type="ECO:0000313" key="5">
    <source>
        <dbReference type="EMBL" id="ORY71532.1"/>
    </source>
</evidence>
<evidence type="ECO:0000313" key="6">
    <source>
        <dbReference type="Proteomes" id="UP000193689"/>
    </source>
</evidence>
<name>A0A1Y2EIW5_9PEZI</name>
<proteinExistence type="inferred from homology"/>
<dbReference type="Proteomes" id="UP000193689">
    <property type="component" value="Unassembled WGS sequence"/>
</dbReference>
<keyword evidence="3" id="KW-0560">Oxidoreductase</keyword>
<reference evidence="5 6" key="1">
    <citation type="submission" date="2016-07" db="EMBL/GenBank/DDBJ databases">
        <title>Pervasive Adenine N6-methylation of Active Genes in Fungi.</title>
        <authorList>
            <consortium name="DOE Joint Genome Institute"/>
            <person name="Mondo S.J."/>
            <person name="Dannebaum R.O."/>
            <person name="Kuo R.C."/>
            <person name="Labutti K."/>
            <person name="Haridas S."/>
            <person name="Kuo A."/>
            <person name="Salamov A."/>
            <person name="Ahrendt S.R."/>
            <person name="Lipzen A."/>
            <person name="Sullivan W."/>
            <person name="Andreopoulos W.B."/>
            <person name="Clum A."/>
            <person name="Lindquist E."/>
            <person name="Daum C."/>
            <person name="Ramamoorthy G.K."/>
            <person name="Gryganskyi A."/>
            <person name="Culley D."/>
            <person name="Magnuson J.K."/>
            <person name="James T.Y."/>
            <person name="O'Malley M.A."/>
            <person name="Stajich J.E."/>
            <person name="Spatafora J.W."/>
            <person name="Visel A."/>
            <person name="Grigoriev I.V."/>
        </authorList>
    </citation>
    <scope>NUCLEOTIDE SEQUENCE [LARGE SCALE GENOMIC DNA]</scope>
    <source>
        <strain evidence="5 6">CBS 129021</strain>
    </source>
</reference>
<comment type="cofactor">
    <cofactor evidence="1">
        <name>FAD</name>
        <dbReference type="ChEBI" id="CHEBI:57692"/>
    </cofactor>
</comment>
<keyword evidence="4" id="KW-0503">Monooxygenase</keyword>
<sequence length="491" mass="54988">MGSTLNNSSQPVGSYRDTGIDVLIVGTGLAGLTAAIECVRKGHRVQVLERHEEISTMGDMYFMGLSGTRFFKHWPDMAREYDEISLHDCWMETFKHSGECMIPLLKVAERLKEAGLDPDTPPGAFQMRPLVYRMFVNQVERLGIEVLFGKRVVKYFENGDKAGVETEHGETFEADMVIAADGVGSKSQEIVGGQVRAASSGRAMWRAAFPVSHLDQDPQVKEFFQLKDGHDPVVRTFLGPGTYGLTLTRDDVMVWIINHDATGDERESWHHTVEADDVLANMDKSVVGTSEGWAPIFKQLVRITPPKTIVNFELFWRNPQPSWCSPTARIVQIGDAAHSFLPSSGNGATQAIEDAVSLASCLHLGGSAKTVPESVRAHIRFRFLRCACAQKLGFLNAERLQATNWDKAKLDPRKAQPKHPRWVWSHDPETYAHDNYDRCIESMRNHVPMDQDDVIPPNYPPGYKYVPWNIDEIMANLEKGIPVQLGSGNWE</sequence>
<protein>
    <submittedName>
        <fullName evidence="5">Uncharacterized protein</fullName>
    </submittedName>
</protein>
<dbReference type="GO" id="GO:0004497">
    <property type="term" value="F:monooxygenase activity"/>
    <property type="evidence" value="ECO:0007669"/>
    <property type="project" value="UniProtKB-KW"/>
</dbReference>
<accession>A0A1Y2EIW5</accession>